<keyword evidence="2" id="KW-1185">Reference proteome</keyword>
<dbReference type="HOGENOM" id="CLU_3133944_0_0_9"/>
<evidence type="ECO:0000313" key="1">
    <source>
        <dbReference type="EMBL" id="EEG52368.1"/>
    </source>
</evidence>
<accession>C0D8F3</accession>
<reference evidence="1 2" key="2">
    <citation type="submission" date="2009-02" db="EMBL/GenBank/DDBJ databases">
        <title>Draft genome sequence of Clostridium asparagiforme (DSM 15981).</title>
        <authorList>
            <person name="Sudarsanam P."/>
            <person name="Ley R."/>
            <person name="Guruge J."/>
            <person name="Turnbaugh P.J."/>
            <person name="Mahowald M."/>
            <person name="Liep D."/>
            <person name="Gordon J."/>
        </authorList>
    </citation>
    <scope>NUCLEOTIDE SEQUENCE [LARGE SCALE GENOMIC DNA]</scope>
    <source>
        <strain evidence="1 2">DSM 15981</strain>
    </source>
</reference>
<dbReference type="AlphaFoldDB" id="C0D8F3"/>
<gene>
    <name evidence="1" type="ORF">CLOSTASPAR_05551</name>
</gene>
<dbReference type="EMBL" id="ACCJ01000452">
    <property type="protein sequence ID" value="EEG52368.1"/>
    <property type="molecule type" value="Genomic_DNA"/>
</dbReference>
<protein>
    <submittedName>
        <fullName evidence="1">Uncharacterized protein</fullName>
    </submittedName>
</protein>
<name>C0D8F3_9FIRM</name>
<comment type="caution">
    <text evidence="1">The sequence shown here is derived from an EMBL/GenBank/DDBJ whole genome shotgun (WGS) entry which is preliminary data.</text>
</comment>
<evidence type="ECO:0000313" key="2">
    <source>
        <dbReference type="Proteomes" id="UP000004756"/>
    </source>
</evidence>
<organism evidence="1 2">
    <name type="scientific">[Clostridium] asparagiforme DSM 15981</name>
    <dbReference type="NCBI Taxonomy" id="518636"/>
    <lineage>
        <taxon>Bacteria</taxon>
        <taxon>Bacillati</taxon>
        <taxon>Bacillota</taxon>
        <taxon>Clostridia</taxon>
        <taxon>Lachnospirales</taxon>
        <taxon>Lachnospiraceae</taxon>
        <taxon>Enterocloster</taxon>
    </lineage>
</organism>
<proteinExistence type="predicted"/>
<sequence>MRTAAGFAVGLKLFLENTGFIKPDGRLIRLIGRNGKMKKETERRFYGFF</sequence>
<reference evidence="1 2" key="1">
    <citation type="submission" date="2009-01" db="EMBL/GenBank/DDBJ databases">
        <authorList>
            <person name="Fulton L."/>
            <person name="Clifton S."/>
            <person name="Fulton B."/>
            <person name="Xu J."/>
            <person name="Minx P."/>
            <person name="Pepin K.H."/>
            <person name="Johnson M."/>
            <person name="Bhonagiri V."/>
            <person name="Nash W.E."/>
            <person name="Mardis E.R."/>
            <person name="Wilson R.K."/>
        </authorList>
    </citation>
    <scope>NUCLEOTIDE SEQUENCE [LARGE SCALE GENOMIC DNA]</scope>
    <source>
        <strain evidence="1 2">DSM 15981</strain>
    </source>
</reference>
<dbReference type="Proteomes" id="UP000004756">
    <property type="component" value="Unassembled WGS sequence"/>
</dbReference>